<comment type="similarity">
    <text evidence="2 11">Belongs to the complex I NDUFC2 subunit family.</text>
</comment>
<name>A0A6J0CBR5_NEOLC</name>
<dbReference type="CTD" id="33528"/>
<proteinExistence type="inferred from homology"/>
<keyword evidence="6 11" id="KW-0999">Mitochondrion inner membrane</keyword>
<dbReference type="GO" id="GO:0006120">
    <property type="term" value="P:mitochondrial electron transport, NADH to ubiquinone"/>
    <property type="evidence" value="ECO:0007669"/>
    <property type="project" value="InterPro"/>
</dbReference>
<evidence type="ECO:0000256" key="11">
    <source>
        <dbReference type="PIRNR" id="PIRNR017834"/>
    </source>
</evidence>
<dbReference type="InParanoid" id="A0A6J0CBR5"/>
<keyword evidence="9 11" id="KW-0496">Mitochondrion</keyword>
<keyword evidence="12" id="KW-1185">Reference proteome</keyword>
<dbReference type="PANTHER" id="PTHR13099:SF0">
    <property type="entry name" value="NADH DEHYDROGENASE [UBIQUINONE] 1 SUBUNIT C2-RELATED"/>
    <property type="match status" value="1"/>
</dbReference>
<gene>
    <name evidence="13" type="primary">LOC107227124</name>
</gene>
<evidence type="ECO:0000256" key="9">
    <source>
        <dbReference type="ARBA" id="ARBA00023128"/>
    </source>
</evidence>
<evidence type="ECO:0000313" key="12">
    <source>
        <dbReference type="Proteomes" id="UP000829291"/>
    </source>
</evidence>
<keyword evidence="3 11" id="KW-0813">Transport</keyword>
<keyword evidence="4 11" id="KW-0679">Respiratory chain</keyword>
<dbReference type="OrthoDB" id="6329847at2759"/>
<dbReference type="AlphaFoldDB" id="A0A6J0CBR5"/>
<dbReference type="PANTHER" id="PTHR13099">
    <property type="entry name" value="NADH-UBIQUINONE OXIDOREDUCTASE SUBUNIT B14.5B"/>
    <property type="match status" value="1"/>
</dbReference>
<keyword evidence="8" id="KW-1133">Transmembrane helix</keyword>
<accession>A0A6J0CBR5</accession>
<reference evidence="13" key="1">
    <citation type="submission" date="2025-08" db="UniProtKB">
        <authorList>
            <consortium name="RefSeq"/>
        </authorList>
    </citation>
    <scope>IDENTIFICATION</scope>
    <source>
        <tissue evidence="13">Thorax and Abdomen</tissue>
    </source>
</reference>
<evidence type="ECO:0000256" key="4">
    <source>
        <dbReference type="ARBA" id="ARBA00022660"/>
    </source>
</evidence>
<dbReference type="Proteomes" id="UP000829291">
    <property type="component" value="Chromosome 3"/>
</dbReference>
<evidence type="ECO:0000256" key="10">
    <source>
        <dbReference type="ARBA" id="ARBA00023136"/>
    </source>
</evidence>
<evidence type="ECO:0000256" key="5">
    <source>
        <dbReference type="ARBA" id="ARBA00022692"/>
    </source>
</evidence>
<sequence>MGEMTEKEPNIQWALDLLTPHPERERFVLYDYWPPVTCALAGFASALVVNYFGKRPLMSGIQSHIVLTVLGAGIGQWGHLKRESILSERDAVFRDYIRRHPEDFPEPERKKWGDQFLEWVPVR</sequence>
<keyword evidence="5" id="KW-0812">Transmembrane</keyword>
<evidence type="ECO:0000256" key="6">
    <source>
        <dbReference type="ARBA" id="ARBA00022792"/>
    </source>
</evidence>
<dbReference type="InterPro" id="IPR009423">
    <property type="entry name" value="NDUC2"/>
</dbReference>
<dbReference type="GO" id="GO:0005743">
    <property type="term" value="C:mitochondrial inner membrane"/>
    <property type="evidence" value="ECO:0007669"/>
    <property type="project" value="UniProtKB-SubCell"/>
</dbReference>
<evidence type="ECO:0000256" key="3">
    <source>
        <dbReference type="ARBA" id="ARBA00022448"/>
    </source>
</evidence>
<dbReference type="PIRSF" id="PIRSF017834">
    <property type="entry name" value="NADH-UbQ_OxRdtase_b14.5b"/>
    <property type="match status" value="1"/>
</dbReference>
<protein>
    <recommendedName>
        <fullName evidence="11">NADH dehydrogenase [ubiquinone] 1 subunit C2</fullName>
    </recommendedName>
</protein>
<comment type="subcellular location">
    <subcellularLocation>
        <location evidence="1">Mitochondrion inner membrane</location>
        <topology evidence="1">Single-pass membrane protein</topology>
        <orientation evidence="1">Matrix side</orientation>
    </subcellularLocation>
</comment>
<evidence type="ECO:0000256" key="2">
    <source>
        <dbReference type="ARBA" id="ARBA00008674"/>
    </source>
</evidence>
<organism evidence="13">
    <name type="scientific">Neodiprion lecontei</name>
    <name type="common">Redheaded pine sawfly</name>
    <dbReference type="NCBI Taxonomy" id="441921"/>
    <lineage>
        <taxon>Eukaryota</taxon>
        <taxon>Metazoa</taxon>
        <taxon>Ecdysozoa</taxon>
        <taxon>Arthropoda</taxon>
        <taxon>Hexapoda</taxon>
        <taxon>Insecta</taxon>
        <taxon>Pterygota</taxon>
        <taxon>Neoptera</taxon>
        <taxon>Endopterygota</taxon>
        <taxon>Hymenoptera</taxon>
        <taxon>Tenthredinoidea</taxon>
        <taxon>Diprionidae</taxon>
        <taxon>Diprioninae</taxon>
        <taxon>Neodiprion</taxon>
    </lineage>
</organism>
<dbReference type="FunCoup" id="A0A6J0CBR5">
    <property type="interactions" value="767"/>
</dbReference>
<comment type="function">
    <text evidence="11">Accessory subunit of the mitochondrial membrane respiratory chain NADH dehydrogenase (Complex I), that is believed not to be involved in catalysis. Complex I functions in the transfer of electrons from NADH to the respiratory chain. The immediate electron acceptor for the enzyme is believed to be ubiquinone.</text>
</comment>
<evidence type="ECO:0000256" key="7">
    <source>
        <dbReference type="ARBA" id="ARBA00022982"/>
    </source>
</evidence>
<evidence type="ECO:0000313" key="13">
    <source>
        <dbReference type="RefSeq" id="XP_015523659.1"/>
    </source>
</evidence>
<dbReference type="Pfam" id="PF06374">
    <property type="entry name" value="NDUF_C2"/>
    <property type="match status" value="1"/>
</dbReference>
<keyword evidence="10 11" id="KW-0472">Membrane</keyword>
<dbReference type="GeneID" id="107227124"/>
<evidence type="ECO:0000256" key="1">
    <source>
        <dbReference type="ARBA" id="ARBA00004298"/>
    </source>
</evidence>
<evidence type="ECO:0000256" key="8">
    <source>
        <dbReference type="ARBA" id="ARBA00022989"/>
    </source>
</evidence>
<keyword evidence="7 11" id="KW-0249">Electron transport</keyword>
<dbReference type="KEGG" id="nlo:107227124"/>
<dbReference type="RefSeq" id="XP_015523659.1">
    <property type="nucleotide sequence ID" value="XM_015668173.2"/>
</dbReference>